<organism evidence="2 3">
    <name type="scientific">Pseudoalteromonas piratica</name>
    <dbReference type="NCBI Taxonomy" id="1348114"/>
    <lineage>
        <taxon>Bacteria</taxon>
        <taxon>Pseudomonadati</taxon>
        <taxon>Pseudomonadota</taxon>
        <taxon>Gammaproteobacteria</taxon>
        <taxon>Alteromonadales</taxon>
        <taxon>Pseudoalteromonadaceae</taxon>
        <taxon>Pseudoalteromonas</taxon>
    </lineage>
</organism>
<dbReference type="PANTHER" id="PTHR30093">
    <property type="entry name" value="GENERAL SECRETION PATHWAY PROTEIN G"/>
    <property type="match status" value="1"/>
</dbReference>
<dbReference type="InterPro" id="IPR031982">
    <property type="entry name" value="PilE-like"/>
</dbReference>
<dbReference type="OrthoDB" id="5572189at2"/>
<keyword evidence="1" id="KW-0812">Transmembrane</keyword>
<dbReference type="PROSITE" id="PS00409">
    <property type="entry name" value="PROKAR_NTER_METHYL"/>
    <property type="match status" value="1"/>
</dbReference>
<evidence type="ECO:0000256" key="1">
    <source>
        <dbReference type="SAM" id="Phobius"/>
    </source>
</evidence>
<dbReference type="Pfam" id="PF07963">
    <property type="entry name" value="N_methyl"/>
    <property type="match status" value="1"/>
</dbReference>
<dbReference type="InterPro" id="IPR045584">
    <property type="entry name" value="Pilin-like"/>
</dbReference>
<dbReference type="HOGENOM" id="CLU_091705_6_1_6"/>
<name>A0A0A7ECP8_9GAMM</name>
<protein>
    <submittedName>
        <fullName evidence="2">Type IV pilin</fullName>
    </submittedName>
</protein>
<dbReference type="PANTHER" id="PTHR30093:SF47">
    <property type="entry name" value="TYPE IV PILUS NON-CORE MINOR PILIN PILE"/>
    <property type="match status" value="1"/>
</dbReference>
<evidence type="ECO:0000313" key="3">
    <source>
        <dbReference type="Proteomes" id="UP000030341"/>
    </source>
</evidence>
<feature type="transmembrane region" description="Helical" evidence="1">
    <location>
        <begin position="12"/>
        <end position="35"/>
    </location>
</feature>
<keyword evidence="1" id="KW-0472">Membrane</keyword>
<gene>
    <name evidence="2" type="ORF">OM33_00500</name>
</gene>
<dbReference type="Pfam" id="PF16732">
    <property type="entry name" value="ComP_DUS"/>
    <property type="match status" value="1"/>
</dbReference>
<reference evidence="2 3" key="1">
    <citation type="submission" date="2014-11" db="EMBL/GenBank/DDBJ databases">
        <title>Complete Genome Sequence of Pseudoalteromonas sp. Strain OCN003 Isolated from Kaneohe Bay, Oahu, Hawaii.</title>
        <authorList>
            <person name="Beurmann S."/>
            <person name="Videau P."/>
            <person name="Ushijima B."/>
            <person name="Smith A.M."/>
            <person name="Aeby G.S."/>
            <person name="Callahan S.M."/>
            <person name="Belcaid M."/>
        </authorList>
    </citation>
    <scope>NUCLEOTIDE SEQUENCE [LARGE SCALE GENOMIC DNA]</scope>
    <source>
        <strain evidence="2 3">OCN003</strain>
    </source>
</reference>
<keyword evidence="1" id="KW-1133">Transmembrane helix</keyword>
<dbReference type="SUPFAM" id="SSF54523">
    <property type="entry name" value="Pili subunits"/>
    <property type="match status" value="1"/>
</dbReference>
<proteinExistence type="predicted"/>
<dbReference type="Gene3D" id="3.30.700.10">
    <property type="entry name" value="Glycoprotein, Type 4 Pilin"/>
    <property type="match status" value="1"/>
</dbReference>
<dbReference type="GO" id="GO:0043683">
    <property type="term" value="P:type IV pilus assembly"/>
    <property type="evidence" value="ECO:0007669"/>
    <property type="project" value="InterPro"/>
</dbReference>
<accession>A0A0A7ECP8</accession>
<dbReference type="eggNOG" id="COG4968">
    <property type="taxonomic scope" value="Bacteria"/>
</dbReference>
<dbReference type="KEGG" id="pseo:OM33_00500"/>
<dbReference type="AlphaFoldDB" id="A0A0A7ECP8"/>
<keyword evidence="3" id="KW-1185">Reference proteome</keyword>
<dbReference type="STRING" id="1348114.OM33_00500"/>
<dbReference type="RefSeq" id="WP_038637359.1">
    <property type="nucleotide sequence ID" value="NZ_CP009888.1"/>
</dbReference>
<dbReference type="InterPro" id="IPR012902">
    <property type="entry name" value="N_methyl_site"/>
</dbReference>
<evidence type="ECO:0000313" key="2">
    <source>
        <dbReference type="EMBL" id="AIY63812.1"/>
    </source>
</evidence>
<dbReference type="NCBIfam" id="TIGR02532">
    <property type="entry name" value="IV_pilin_GFxxxE"/>
    <property type="match status" value="1"/>
</dbReference>
<sequence>MRNLKTKKAGGFTLIEVMITVAIIGILLAVALPSYSEYVKDGRRAEAQQYLMQQAGVLERNYTRLGRYPNAQAITFKQSDYYAYTYKPVSDTEFSLTAAPKGAQVGDKCGSLSINQQGLTSASIASCWK</sequence>
<dbReference type="Proteomes" id="UP000030341">
    <property type="component" value="Chromosome 1"/>
</dbReference>
<dbReference type="EMBL" id="CP009888">
    <property type="protein sequence ID" value="AIY63812.1"/>
    <property type="molecule type" value="Genomic_DNA"/>
</dbReference>